<reference evidence="1 2" key="1">
    <citation type="submission" date="2019-12" db="EMBL/GenBank/DDBJ databases">
        <title>Paraburkholderia acidiphila 7Q-K02 sp. nov and Paraburkholderia acidisoli DHF22 sp. nov., two strains isolated from forest soil.</title>
        <authorList>
            <person name="Gao Z."/>
            <person name="Qiu L."/>
        </authorList>
    </citation>
    <scope>NUCLEOTIDE SEQUENCE [LARGE SCALE GENOMIC DNA]</scope>
    <source>
        <strain evidence="1 2">7Q-K02</strain>
    </source>
</reference>
<keyword evidence="2" id="KW-1185">Reference proteome</keyword>
<proteinExistence type="predicted"/>
<name>A0A7Z2JBD9_9BURK</name>
<sequence>MSLVKLLSGISASLAVLAGTMSAGWLRARREISGVRKTESSDKLEMRRDEIEASTLESLARASKEWEAQYHKAISRETRYRRLLAVSEARYRKMVQQAAEDRLQDRLKIEALMLSLAEKDRRIVELQAQIGGRRTTDTP</sequence>
<gene>
    <name evidence="1" type="ORF">FAZ97_17535</name>
</gene>
<dbReference type="KEGG" id="pacp:FAZ97_17535"/>
<protein>
    <submittedName>
        <fullName evidence="1">Uncharacterized protein</fullName>
    </submittedName>
</protein>
<dbReference type="EMBL" id="CP046910">
    <property type="protein sequence ID" value="QGZ56765.1"/>
    <property type="molecule type" value="Genomic_DNA"/>
</dbReference>
<organism evidence="1 2">
    <name type="scientific">Paraburkholderia acidiphila</name>
    <dbReference type="NCBI Taxonomy" id="2571747"/>
    <lineage>
        <taxon>Bacteria</taxon>
        <taxon>Pseudomonadati</taxon>
        <taxon>Pseudomonadota</taxon>
        <taxon>Betaproteobacteria</taxon>
        <taxon>Burkholderiales</taxon>
        <taxon>Burkholderiaceae</taxon>
        <taxon>Paraburkholderia</taxon>
    </lineage>
</organism>
<evidence type="ECO:0000313" key="1">
    <source>
        <dbReference type="EMBL" id="QGZ56765.1"/>
    </source>
</evidence>
<accession>A0A7Z2JBD9</accession>
<evidence type="ECO:0000313" key="2">
    <source>
        <dbReference type="Proteomes" id="UP000434209"/>
    </source>
</evidence>
<dbReference type="OrthoDB" id="9094963at2"/>
<dbReference type="AlphaFoldDB" id="A0A7Z2JBD9"/>
<dbReference type="Proteomes" id="UP000434209">
    <property type="component" value="Chromosome 2"/>
</dbReference>
<dbReference type="RefSeq" id="WP_158759719.1">
    <property type="nucleotide sequence ID" value="NZ_CP046910.1"/>
</dbReference>